<dbReference type="Proteomes" id="UP000007800">
    <property type="component" value="Unassembled WGS sequence"/>
</dbReference>
<dbReference type="EMBL" id="GG675265">
    <property type="protein sequence ID" value="EER13358.1"/>
    <property type="molecule type" value="Genomic_DNA"/>
</dbReference>
<feature type="region of interest" description="Disordered" evidence="1">
    <location>
        <begin position="19"/>
        <end position="54"/>
    </location>
</feature>
<dbReference type="RefSeq" id="XP_002781563.1">
    <property type="nucleotide sequence ID" value="XM_002781517.1"/>
</dbReference>
<dbReference type="AlphaFoldDB" id="C5KQ74"/>
<evidence type="ECO:0000256" key="1">
    <source>
        <dbReference type="SAM" id="MobiDB-lite"/>
    </source>
</evidence>
<feature type="compositionally biased region" description="Basic and acidic residues" evidence="1">
    <location>
        <begin position="36"/>
        <end position="54"/>
    </location>
</feature>
<name>C5KQ74_PERM5</name>
<organism evidence="3">
    <name type="scientific">Perkinsus marinus (strain ATCC 50983 / TXsc)</name>
    <dbReference type="NCBI Taxonomy" id="423536"/>
    <lineage>
        <taxon>Eukaryota</taxon>
        <taxon>Sar</taxon>
        <taxon>Alveolata</taxon>
        <taxon>Perkinsozoa</taxon>
        <taxon>Perkinsea</taxon>
        <taxon>Perkinsida</taxon>
        <taxon>Perkinsidae</taxon>
        <taxon>Perkinsus</taxon>
    </lineage>
</organism>
<protein>
    <submittedName>
        <fullName evidence="2">Uncharacterized protein</fullName>
    </submittedName>
</protein>
<dbReference type="GeneID" id="9041619"/>
<evidence type="ECO:0000313" key="2">
    <source>
        <dbReference type="EMBL" id="EER13358.1"/>
    </source>
</evidence>
<gene>
    <name evidence="2" type="ORF">Pmar_PMAR025171</name>
</gene>
<accession>C5KQ74</accession>
<keyword evidence="3" id="KW-1185">Reference proteome</keyword>
<dbReference type="InParanoid" id="C5KQ74"/>
<feature type="non-terminal residue" evidence="2">
    <location>
        <position position="1"/>
    </location>
</feature>
<evidence type="ECO:0000313" key="3">
    <source>
        <dbReference type="Proteomes" id="UP000007800"/>
    </source>
</evidence>
<feature type="non-terminal residue" evidence="2">
    <location>
        <position position="54"/>
    </location>
</feature>
<reference evidence="2 3" key="1">
    <citation type="submission" date="2008-07" db="EMBL/GenBank/DDBJ databases">
        <authorList>
            <person name="El-Sayed N."/>
            <person name="Caler E."/>
            <person name="Inman J."/>
            <person name="Amedeo P."/>
            <person name="Hass B."/>
            <person name="Wortman J."/>
        </authorList>
    </citation>
    <scope>NUCLEOTIDE SEQUENCE [LARGE SCALE GENOMIC DNA]</scope>
    <source>
        <strain evidence="3">ATCC 50983 / TXsc</strain>
    </source>
</reference>
<proteinExistence type="predicted"/>
<sequence>SAQESEDDDAHAEQLVEVAETRNEEQKTGLNEVEETATHENRVEVDKSEEVAEE</sequence>